<organism evidence="1 2">
    <name type="scientific">Corynebacterium pseudodiphtheriticum</name>
    <dbReference type="NCBI Taxonomy" id="37637"/>
    <lineage>
        <taxon>Bacteria</taxon>
        <taxon>Bacillati</taxon>
        <taxon>Actinomycetota</taxon>
        <taxon>Actinomycetes</taxon>
        <taxon>Mycobacteriales</taxon>
        <taxon>Corynebacteriaceae</taxon>
        <taxon>Corynebacterium</taxon>
    </lineage>
</organism>
<proteinExistence type="predicted"/>
<comment type="caution">
    <text evidence="1">The sequence shown here is derived from an EMBL/GenBank/DDBJ whole genome shotgun (WGS) entry which is preliminary data.</text>
</comment>
<reference evidence="1" key="1">
    <citation type="submission" date="2023-05" db="EMBL/GenBank/DDBJ databases">
        <title>Metabolic capabilities are highly conserved among human nasal-associated Corynebacterium species in pangenomic analyses.</title>
        <authorList>
            <person name="Tran T.H."/>
            <person name="Roberts A.Q."/>
            <person name="Escapa I.F."/>
            <person name="Gao W."/>
            <person name="Conlan S."/>
            <person name="Kong H."/>
            <person name="Segre J.A."/>
            <person name="Kelly M.S."/>
            <person name="Lemon K.P."/>
        </authorList>
    </citation>
    <scope>NUCLEOTIDE SEQUENCE</scope>
    <source>
        <strain evidence="1">KPL2773</strain>
    </source>
</reference>
<dbReference type="AlphaFoldDB" id="A0AAP4BQN1"/>
<evidence type="ECO:0000313" key="2">
    <source>
        <dbReference type="Proteomes" id="UP001224412"/>
    </source>
</evidence>
<dbReference type="Proteomes" id="UP001224412">
    <property type="component" value="Unassembled WGS sequence"/>
</dbReference>
<sequence length="147" mass="15698">MVDTPGGEERTQDLAQRLGIEKGMVVQEVGWDEDCDSSISEAIEDVIGEELLDADTDELCDVVLLWWREDDGDLVDGLVDSITPLADGGCIWLLTPGAQKPGTVEPGVISESAQLAGMVQTKADRFGDWQASCLVGRGYTKSKGAAV</sequence>
<protein>
    <submittedName>
        <fullName evidence="1">DUF3052 domain-containing protein</fullName>
    </submittedName>
</protein>
<evidence type="ECO:0000313" key="1">
    <source>
        <dbReference type="EMBL" id="MDK4306545.1"/>
    </source>
</evidence>
<dbReference type="EMBL" id="JASNVH010000004">
    <property type="protein sequence ID" value="MDK4306545.1"/>
    <property type="molecule type" value="Genomic_DNA"/>
</dbReference>
<gene>
    <name evidence="1" type="ORF">QPX42_03125</name>
</gene>
<dbReference type="RefSeq" id="WP_021352393.1">
    <property type="nucleotide sequence ID" value="NZ_CP051667.1"/>
</dbReference>
<accession>A0AAP4BQN1</accession>
<dbReference type="InterPro" id="IPR021412">
    <property type="entry name" value="DUF3052"/>
</dbReference>
<dbReference type="Pfam" id="PF11253">
    <property type="entry name" value="DUF3052"/>
    <property type="match status" value="1"/>
</dbReference>
<name>A0AAP4BQN1_9CORY</name>